<protein>
    <submittedName>
        <fullName evidence="1">Uncharacterized protein</fullName>
    </submittedName>
</protein>
<evidence type="ECO:0000313" key="1">
    <source>
        <dbReference type="EMBL" id="CAI2386455.1"/>
    </source>
</evidence>
<gene>
    <name evidence="1" type="ORF">ECRASSUSDP1_LOCUS28074</name>
</gene>
<keyword evidence="2" id="KW-1185">Reference proteome</keyword>
<sequence length="181" mass="21796">MTGKERKTLIMHKRMEIKEKKDRIRSREIDKEIEEEIQQMNALKTLVMTRKFSYLQLLKIDHLERANKLRRSKKRIKNLKNAAPFTHHLQLPPVKNNLKTARIISQPKSKKQEDLVESYKRLKYLEKFDRKEEDESSLIEKGQAVQIDYKTQGVGPKMFKNNRYQSKKNMHRMNRFSNKNL</sequence>
<proteinExistence type="predicted"/>
<evidence type="ECO:0000313" key="2">
    <source>
        <dbReference type="Proteomes" id="UP001295684"/>
    </source>
</evidence>
<organism evidence="1 2">
    <name type="scientific">Euplotes crassus</name>
    <dbReference type="NCBI Taxonomy" id="5936"/>
    <lineage>
        <taxon>Eukaryota</taxon>
        <taxon>Sar</taxon>
        <taxon>Alveolata</taxon>
        <taxon>Ciliophora</taxon>
        <taxon>Intramacronucleata</taxon>
        <taxon>Spirotrichea</taxon>
        <taxon>Hypotrichia</taxon>
        <taxon>Euplotida</taxon>
        <taxon>Euplotidae</taxon>
        <taxon>Moneuplotes</taxon>
    </lineage>
</organism>
<dbReference type="EMBL" id="CAMPGE010028965">
    <property type="protein sequence ID" value="CAI2386455.1"/>
    <property type="molecule type" value="Genomic_DNA"/>
</dbReference>
<accession>A0AAD1Y8P7</accession>
<reference evidence="1" key="1">
    <citation type="submission" date="2023-07" db="EMBL/GenBank/DDBJ databases">
        <authorList>
            <consortium name="AG Swart"/>
            <person name="Singh M."/>
            <person name="Singh A."/>
            <person name="Seah K."/>
            <person name="Emmerich C."/>
        </authorList>
    </citation>
    <scope>NUCLEOTIDE SEQUENCE</scope>
    <source>
        <strain evidence="1">DP1</strain>
    </source>
</reference>
<dbReference type="Proteomes" id="UP001295684">
    <property type="component" value="Unassembled WGS sequence"/>
</dbReference>
<name>A0AAD1Y8P7_EUPCR</name>
<comment type="caution">
    <text evidence="1">The sequence shown here is derived from an EMBL/GenBank/DDBJ whole genome shotgun (WGS) entry which is preliminary data.</text>
</comment>
<dbReference type="AlphaFoldDB" id="A0AAD1Y8P7"/>